<feature type="binding site" evidence="2">
    <location>
        <position position="98"/>
    </location>
    <ligand>
        <name>Mg(2+)</name>
        <dbReference type="ChEBI" id="CHEBI:18420"/>
        <label>1</label>
        <note>catalytic</note>
    </ligand>
</feature>
<comment type="similarity">
    <text evidence="1">Belongs to the inositol monophosphatase superfamily.</text>
</comment>
<keyword evidence="2" id="KW-0460">Magnesium</keyword>
<accession>A0A4Y3HX23</accession>
<comment type="caution">
    <text evidence="3">The sequence shown here is derived from an EMBL/GenBank/DDBJ whole genome shotgun (WGS) entry which is preliminary data.</text>
</comment>
<feature type="binding site" evidence="2">
    <location>
        <position position="97"/>
    </location>
    <ligand>
        <name>Mg(2+)</name>
        <dbReference type="ChEBI" id="CHEBI:18420"/>
        <label>1</label>
        <note>catalytic</note>
    </ligand>
</feature>
<dbReference type="RefSeq" id="WP_141346204.1">
    <property type="nucleotide sequence ID" value="NZ_BJLF01000012.1"/>
</dbReference>
<dbReference type="PANTHER" id="PTHR20854:SF4">
    <property type="entry name" value="INOSITOL-1-MONOPHOSPHATASE-RELATED"/>
    <property type="match status" value="1"/>
</dbReference>
<keyword evidence="4" id="KW-1185">Reference proteome</keyword>
<dbReference type="EMBL" id="BJLF01000012">
    <property type="protein sequence ID" value="GEA51733.1"/>
    <property type="molecule type" value="Genomic_DNA"/>
</dbReference>
<dbReference type="GO" id="GO:0006020">
    <property type="term" value="P:inositol metabolic process"/>
    <property type="evidence" value="ECO:0007669"/>
    <property type="project" value="TreeGrafter"/>
</dbReference>
<feature type="binding site" evidence="2">
    <location>
        <position position="72"/>
    </location>
    <ligand>
        <name>Mg(2+)</name>
        <dbReference type="ChEBI" id="CHEBI:18420"/>
        <label>1</label>
        <note>catalytic</note>
    </ligand>
</feature>
<proteinExistence type="inferred from homology"/>
<dbReference type="OrthoDB" id="9785695at2"/>
<dbReference type="GO" id="GO:0046872">
    <property type="term" value="F:metal ion binding"/>
    <property type="evidence" value="ECO:0007669"/>
    <property type="project" value="UniProtKB-KW"/>
</dbReference>
<dbReference type="Pfam" id="PF00459">
    <property type="entry name" value="Inositol_P"/>
    <property type="match status" value="1"/>
</dbReference>
<evidence type="ECO:0000256" key="1">
    <source>
        <dbReference type="ARBA" id="ARBA00009759"/>
    </source>
</evidence>
<dbReference type="InterPro" id="IPR000760">
    <property type="entry name" value="Inositol_monophosphatase-like"/>
</dbReference>
<dbReference type="Proteomes" id="UP000318717">
    <property type="component" value="Unassembled WGS sequence"/>
</dbReference>
<name>A0A4Y3HX23_9VIBR</name>
<protein>
    <submittedName>
        <fullName evidence="3">Inositol monophosphatase</fullName>
    </submittedName>
</protein>
<feature type="binding site" evidence="2">
    <location>
        <position position="223"/>
    </location>
    <ligand>
        <name>Mg(2+)</name>
        <dbReference type="ChEBI" id="CHEBI:18420"/>
        <label>1</label>
        <note>catalytic</note>
    </ligand>
</feature>
<comment type="cofactor">
    <cofactor evidence="2">
        <name>Mg(2+)</name>
        <dbReference type="ChEBI" id="CHEBI:18420"/>
    </cofactor>
</comment>
<dbReference type="AlphaFoldDB" id="A0A4Y3HX23"/>
<feature type="binding site" evidence="2">
    <location>
        <position position="95"/>
    </location>
    <ligand>
        <name>Mg(2+)</name>
        <dbReference type="ChEBI" id="CHEBI:18420"/>
        <label>1</label>
        <note>catalytic</note>
    </ligand>
</feature>
<keyword evidence="2" id="KW-0479">Metal-binding</keyword>
<dbReference type="GO" id="GO:0008934">
    <property type="term" value="F:inositol monophosphate 1-phosphatase activity"/>
    <property type="evidence" value="ECO:0007669"/>
    <property type="project" value="TreeGrafter"/>
</dbReference>
<reference evidence="3 4" key="1">
    <citation type="submission" date="2019-06" db="EMBL/GenBank/DDBJ databases">
        <title>Whole genome shotgun sequence of Vibrio inusitatus NBRC 102082.</title>
        <authorList>
            <person name="Hosoyama A."/>
            <person name="Uohara A."/>
            <person name="Ohji S."/>
            <person name="Ichikawa N."/>
        </authorList>
    </citation>
    <scope>NUCLEOTIDE SEQUENCE [LARGE SCALE GENOMIC DNA]</scope>
    <source>
        <strain evidence="3 4">NBRC 102082</strain>
    </source>
</reference>
<dbReference type="Gene3D" id="3.30.540.10">
    <property type="entry name" value="Fructose-1,6-Bisphosphatase, subunit A, domain 1"/>
    <property type="match status" value="1"/>
</dbReference>
<dbReference type="SUPFAM" id="SSF56655">
    <property type="entry name" value="Carbohydrate phosphatase"/>
    <property type="match status" value="1"/>
</dbReference>
<dbReference type="GO" id="GO:0007165">
    <property type="term" value="P:signal transduction"/>
    <property type="evidence" value="ECO:0007669"/>
    <property type="project" value="TreeGrafter"/>
</dbReference>
<evidence type="ECO:0000313" key="3">
    <source>
        <dbReference type="EMBL" id="GEA51733.1"/>
    </source>
</evidence>
<dbReference type="PANTHER" id="PTHR20854">
    <property type="entry name" value="INOSITOL MONOPHOSPHATASE"/>
    <property type="match status" value="1"/>
</dbReference>
<dbReference type="PRINTS" id="PR00377">
    <property type="entry name" value="IMPHPHTASES"/>
</dbReference>
<dbReference type="CDD" id="cd01637">
    <property type="entry name" value="IMPase_like"/>
    <property type="match status" value="1"/>
</dbReference>
<evidence type="ECO:0000313" key="4">
    <source>
        <dbReference type="Proteomes" id="UP000318717"/>
    </source>
</evidence>
<dbReference type="Gene3D" id="3.40.190.80">
    <property type="match status" value="1"/>
</dbReference>
<gene>
    <name evidence="3" type="ORF">VIN01S_25370</name>
</gene>
<organism evidence="3 4">
    <name type="scientific">Vibrio inusitatus NBRC 102082</name>
    <dbReference type="NCBI Taxonomy" id="1219070"/>
    <lineage>
        <taxon>Bacteria</taxon>
        <taxon>Pseudomonadati</taxon>
        <taxon>Pseudomonadota</taxon>
        <taxon>Gammaproteobacteria</taxon>
        <taxon>Vibrionales</taxon>
        <taxon>Vibrionaceae</taxon>
        <taxon>Vibrio</taxon>
    </lineage>
</organism>
<sequence>MHNIQDYIDDVFKIIKNCSREIILQGLSTTSDIEINQKTSASDIATKDDREIERKLREALYRVFPTAVIIGEESVHDKPELLKKAEDSSLAIIIDPIDGTWHYAHGSNLVGVMLSILQNGECILGVIYDPLNDEFIYGVKGEGAYVITKNNITHRVAITNSLPNIGLCSPFHFKDINTRTSISKWMNNFDRVFSLSCSSFEYKMILNGGASFYLTHESPKPWDHLAGVLIINEAGGYAAKIDNTEYKLSDRENNLLVCSSKIHWQKIVSKLPI</sequence>
<evidence type="ECO:0000256" key="2">
    <source>
        <dbReference type="PIRSR" id="PIRSR600760-2"/>
    </source>
</evidence>